<evidence type="ECO:0000256" key="1">
    <source>
        <dbReference type="SAM" id="MobiDB-lite"/>
    </source>
</evidence>
<feature type="region of interest" description="Disordered" evidence="1">
    <location>
        <begin position="1"/>
        <end position="36"/>
    </location>
</feature>
<dbReference type="AlphaFoldDB" id="A0A4Z2DZR2"/>
<gene>
    <name evidence="2" type="ORF">EYF80_067961</name>
</gene>
<protein>
    <submittedName>
        <fullName evidence="2">Uncharacterized protein</fullName>
    </submittedName>
</protein>
<evidence type="ECO:0000313" key="2">
    <source>
        <dbReference type="EMBL" id="TNN21927.1"/>
    </source>
</evidence>
<name>A0A4Z2DZR2_9TELE</name>
<organism evidence="2 3">
    <name type="scientific">Liparis tanakae</name>
    <name type="common">Tanaka's snailfish</name>
    <dbReference type="NCBI Taxonomy" id="230148"/>
    <lineage>
        <taxon>Eukaryota</taxon>
        <taxon>Metazoa</taxon>
        <taxon>Chordata</taxon>
        <taxon>Craniata</taxon>
        <taxon>Vertebrata</taxon>
        <taxon>Euteleostomi</taxon>
        <taxon>Actinopterygii</taxon>
        <taxon>Neopterygii</taxon>
        <taxon>Teleostei</taxon>
        <taxon>Neoteleostei</taxon>
        <taxon>Acanthomorphata</taxon>
        <taxon>Eupercaria</taxon>
        <taxon>Perciformes</taxon>
        <taxon>Cottioidei</taxon>
        <taxon>Cottales</taxon>
        <taxon>Liparidae</taxon>
        <taxon>Liparis</taxon>
    </lineage>
</organism>
<evidence type="ECO:0000313" key="3">
    <source>
        <dbReference type="Proteomes" id="UP000314294"/>
    </source>
</evidence>
<dbReference type="Proteomes" id="UP000314294">
    <property type="component" value="Unassembled WGS sequence"/>
</dbReference>
<feature type="region of interest" description="Disordered" evidence="1">
    <location>
        <begin position="70"/>
        <end position="96"/>
    </location>
</feature>
<dbReference type="EMBL" id="SRLO01025160">
    <property type="protein sequence ID" value="TNN21927.1"/>
    <property type="molecule type" value="Genomic_DNA"/>
</dbReference>
<keyword evidence="3" id="KW-1185">Reference proteome</keyword>
<sequence length="127" mass="13924">MAFYRRSLRSTTTEAMNPNAAAPPGEDGCSLPRPNRTASALPFGIVSLRPNPAVRHVSFYSDSMRLAARPGRRLSTARRHGEGLGSQKRLRRPQRESLLRLSLLSETVNKRSLQIAGEPSGTGDSHM</sequence>
<comment type="caution">
    <text evidence="2">The sequence shown here is derived from an EMBL/GenBank/DDBJ whole genome shotgun (WGS) entry which is preliminary data.</text>
</comment>
<reference evidence="2 3" key="1">
    <citation type="submission" date="2019-03" db="EMBL/GenBank/DDBJ databases">
        <title>First draft genome of Liparis tanakae, snailfish: a comprehensive survey of snailfish specific genes.</title>
        <authorList>
            <person name="Kim W."/>
            <person name="Song I."/>
            <person name="Jeong J.-H."/>
            <person name="Kim D."/>
            <person name="Kim S."/>
            <person name="Ryu S."/>
            <person name="Song J.Y."/>
            <person name="Lee S.K."/>
        </authorList>
    </citation>
    <scope>NUCLEOTIDE SEQUENCE [LARGE SCALE GENOMIC DNA]</scope>
    <source>
        <tissue evidence="2">Muscle</tissue>
    </source>
</reference>
<accession>A0A4Z2DZR2</accession>
<proteinExistence type="predicted"/>